<keyword evidence="10 11" id="KW-0198">Cysteine biosynthesis</keyword>
<dbReference type="KEGG" id="seds:AAY24_04105"/>
<evidence type="ECO:0000256" key="9">
    <source>
        <dbReference type="ARBA" id="ARBA00023136"/>
    </source>
</evidence>
<proteinExistence type="inferred from homology"/>
<keyword evidence="7 11" id="KW-1133">Transmembrane helix</keyword>
<gene>
    <name evidence="11" type="primary">cysZ</name>
    <name evidence="12" type="ORF">AAY24_04105</name>
</gene>
<evidence type="ECO:0000256" key="2">
    <source>
        <dbReference type="ARBA" id="ARBA00022448"/>
    </source>
</evidence>
<dbReference type="GO" id="GO:0009675">
    <property type="term" value="F:high-affinity sulfate:proton symporter activity"/>
    <property type="evidence" value="ECO:0007669"/>
    <property type="project" value="TreeGrafter"/>
</dbReference>
<dbReference type="InterPro" id="IPR022985">
    <property type="entry name" value="Sulfate_CysZ"/>
</dbReference>
<feature type="transmembrane region" description="Helical" evidence="11">
    <location>
        <begin position="206"/>
        <end position="228"/>
    </location>
</feature>
<evidence type="ECO:0000256" key="10">
    <source>
        <dbReference type="ARBA" id="ARBA00023192"/>
    </source>
</evidence>
<dbReference type="Proteomes" id="UP000034410">
    <property type="component" value="Chromosome"/>
</dbReference>
<accession>A0A0F7JXY9</accession>
<keyword evidence="8 11" id="KW-0764">Sulfate transport</keyword>
<comment type="function">
    <text evidence="11">High affinity, high specificity proton-dependent sulfate transporter, which mediates sulfate uptake. Provides the sulfur source for the cysteine synthesis pathway.</text>
</comment>
<evidence type="ECO:0000256" key="8">
    <source>
        <dbReference type="ARBA" id="ARBA00023032"/>
    </source>
</evidence>
<feature type="transmembrane region" description="Helical" evidence="11">
    <location>
        <begin position="33"/>
        <end position="56"/>
    </location>
</feature>
<keyword evidence="4 11" id="KW-0997">Cell inner membrane</keyword>
<dbReference type="OrthoDB" id="5292355at2"/>
<comment type="similarity">
    <text evidence="11">Belongs to the CysZ family.</text>
</comment>
<evidence type="ECO:0000313" key="12">
    <source>
        <dbReference type="EMBL" id="AKH19675.1"/>
    </source>
</evidence>
<keyword evidence="13" id="KW-1185">Reference proteome</keyword>
<evidence type="ECO:0000313" key="13">
    <source>
        <dbReference type="Proteomes" id="UP000034410"/>
    </source>
</evidence>
<dbReference type="Pfam" id="PF07264">
    <property type="entry name" value="EI24"/>
    <property type="match status" value="1"/>
</dbReference>
<evidence type="ECO:0000256" key="3">
    <source>
        <dbReference type="ARBA" id="ARBA00022475"/>
    </source>
</evidence>
<feature type="transmembrane region" description="Helical" evidence="11">
    <location>
        <begin position="143"/>
        <end position="162"/>
    </location>
</feature>
<evidence type="ECO:0000256" key="1">
    <source>
        <dbReference type="ARBA" id="ARBA00004141"/>
    </source>
</evidence>
<name>A0A0F7JXY9_9GAMM</name>
<evidence type="ECO:0000256" key="11">
    <source>
        <dbReference type="HAMAP-Rule" id="MF_00468"/>
    </source>
</evidence>
<dbReference type="NCBIfam" id="NF003433">
    <property type="entry name" value="PRK04949.1"/>
    <property type="match status" value="1"/>
</dbReference>
<feature type="transmembrane region" description="Helical" evidence="11">
    <location>
        <begin position="76"/>
        <end position="101"/>
    </location>
</feature>
<dbReference type="HAMAP" id="MF_00468">
    <property type="entry name" value="CysZ"/>
    <property type="match status" value="1"/>
</dbReference>
<dbReference type="GO" id="GO:0019344">
    <property type="term" value="P:cysteine biosynthetic process"/>
    <property type="evidence" value="ECO:0007669"/>
    <property type="project" value="UniProtKB-UniRule"/>
</dbReference>
<dbReference type="PATRIC" id="fig|1543721.4.peg.857"/>
<protein>
    <recommendedName>
        <fullName evidence="11">Sulfate transporter CysZ</fullName>
    </recommendedName>
</protein>
<dbReference type="EMBL" id="CP011412">
    <property type="protein sequence ID" value="AKH19675.1"/>
    <property type="molecule type" value="Genomic_DNA"/>
</dbReference>
<dbReference type="RefSeq" id="WP_046858611.1">
    <property type="nucleotide sequence ID" value="NZ_CP011412.1"/>
</dbReference>
<keyword evidence="9 11" id="KW-0472">Membrane</keyword>
<comment type="subcellular location">
    <subcellularLocation>
        <location evidence="11">Cell inner membrane</location>
        <topology evidence="11">Multi-pass membrane protein</topology>
    </subcellularLocation>
    <subcellularLocation>
        <location evidence="1">Membrane</location>
        <topology evidence="1">Multi-pass membrane protein</topology>
    </subcellularLocation>
</comment>
<keyword evidence="6 11" id="KW-0812">Transmembrane</keyword>
<organism evidence="12 13">
    <name type="scientific">Sedimenticola thiotaurini</name>
    <dbReference type="NCBI Taxonomy" id="1543721"/>
    <lineage>
        <taxon>Bacteria</taxon>
        <taxon>Pseudomonadati</taxon>
        <taxon>Pseudomonadota</taxon>
        <taxon>Gammaproteobacteria</taxon>
        <taxon>Chromatiales</taxon>
        <taxon>Sedimenticolaceae</taxon>
        <taxon>Sedimenticola</taxon>
    </lineage>
</organism>
<dbReference type="AlphaFoldDB" id="A0A0F7JXY9"/>
<dbReference type="PANTHER" id="PTHR37468">
    <property type="entry name" value="SULFATE TRANSPORTER CYSZ"/>
    <property type="match status" value="1"/>
</dbReference>
<dbReference type="InterPro" id="IPR050480">
    <property type="entry name" value="CysZ-like"/>
</dbReference>
<dbReference type="PANTHER" id="PTHR37468:SF1">
    <property type="entry name" value="SULFATE TRANSPORTER CYSZ"/>
    <property type="match status" value="1"/>
</dbReference>
<dbReference type="GO" id="GO:0000103">
    <property type="term" value="P:sulfate assimilation"/>
    <property type="evidence" value="ECO:0007669"/>
    <property type="project" value="InterPro"/>
</dbReference>
<keyword evidence="5 11" id="KW-0028">Amino-acid biosynthesis</keyword>
<keyword evidence="3 11" id="KW-1003">Cell membrane</keyword>
<keyword evidence="2 11" id="KW-0813">Transport</keyword>
<dbReference type="GO" id="GO:0005886">
    <property type="term" value="C:plasma membrane"/>
    <property type="evidence" value="ECO:0007669"/>
    <property type="project" value="UniProtKB-SubCell"/>
</dbReference>
<reference evidence="12 13" key="1">
    <citation type="journal article" date="2015" name="Genome Announc.">
        <title>Complete Genome Sequence of Sedimenticola thiotaurini Strain SIP-G1, a Polyphosphate- and Polyhydroxyalkanoate-Accumulating Sulfur-Oxidizing Gammaproteobacterium Isolated from Salt Marsh Sediments.</title>
        <authorList>
            <person name="Flood B.E."/>
            <person name="Jones D.S."/>
            <person name="Bailey J.V."/>
        </authorList>
    </citation>
    <scope>NUCLEOTIDE SEQUENCE [LARGE SCALE GENOMIC DNA]</scope>
    <source>
        <strain evidence="12 13">SIP-G1</strain>
    </source>
</reference>
<evidence type="ECO:0000256" key="7">
    <source>
        <dbReference type="ARBA" id="ARBA00022989"/>
    </source>
</evidence>
<dbReference type="InterPro" id="IPR059112">
    <property type="entry name" value="CysZ/EI24"/>
</dbReference>
<evidence type="ECO:0000256" key="5">
    <source>
        <dbReference type="ARBA" id="ARBA00022605"/>
    </source>
</evidence>
<evidence type="ECO:0000256" key="6">
    <source>
        <dbReference type="ARBA" id="ARBA00022692"/>
    </source>
</evidence>
<sequence>MASSDSKASNPINGITHLVKGLQMLMLPGLRRYLLAPIGINIVVFVVIGWIGYSQFEGLLNTFLPESSWLSFLRWLLWPLFALSILLITFYTFTTVANLIAAPFNSQLSAKVEEMLTGKKPPENRQSITQLILPTVRSELRKLVYFLLRAIPLLILFIIPGINLLAPFLWLLFSAWFLAIEYGDYPMGNHGLEFKEQHDRLKQTRLAALTFGGGVTLLMMVPILNFAAMPAAVIGATRLWCDKGSVDRAEVPTPRASV</sequence>
<evidence type="ECO:0000256" key="4">
    <source>
        <dbReference type="ARBA" id="ARBA00022519"/>
    </source>
</evidence>